<evidence type="ECO:0000259" key="1">
    <source>
        <dbReference type="Pfam" id="PF02875"/>
    </source>
</evidence>
<keyword evidence="4" id="KW-0255">Endonuclease</keyword>
<dbReference type="InterPro" id="IPR007569">
    <property type="entry name" value="DUF559"/>
</dbReference>
<feature type="domain" description="Mur ligase central" evidence="3">
    <location>
        <begin position="363"/>
        <end position="573"/>
    </location>
</feature>
<dbReference type="SUPFAM" id="SSF53623">
    <property type="entry name" value="MurD-like peptide ligases, catalytic domain"/>
    <property type="match status" value="1"/>
</dbReference>
<keyword evidence="4" id="KW-0378">Hydrolase</keyword>
<dbReference type="GO" id="GO:0005524">
    <property type="term" value="F:ATP binding"/>
    <property type="evidence" value="ECO:0007669"/>
    <property type="project" value="InterPro"/>
</dbReference>
<dbReference type="Pfam" id="PF02875">
    <property type="entry name" value="Mur_ligase_C"/>
    <property type="match status" value="1"/>
</dbReference>
<dbReference type="CDD" id="cd01038">
    <property type="entry name" value="Endonuclease_DUF559"/>
    <property type="match status" value="1"/>
</dbReference>
<dbReference type="SUPFAM" id="SSF53244">
    <property type="entry name" value="MurD-like peptide ligases, peptide-binding domain"/>
    <property type="match status" value="1"/>
</dbReference>
<dbReference type="Pfam" id="PF04480">
    <property type="entry name" value="DUF559"/>
    <property type="match status" value="1"/>
</dbReference>
<dbReference type="GO" id="GO:0016881">
    <property type="term" value="F:acid-amino acid ligase activity"/>
    <property type="evidence" value="ECO:0007669"/>
    <property type="project" value="InterPro"/>
</dbReference>
<dbReference type="PANTHER" id="PTHR23135:SF18">
    <property type="entry name" value="CYANOPHYCIN SYNTHETASE"/>
    <property type="match status" value="1"/>
</dbReference>
<evidence type="ECO:0000313" key="5">
    <source>
        <dbReference type="Proteomes" id="UP000521199"/>
    </source>
</evidence>
<reference evidence="4 5" key="1">
    <citation type="submission" date="2020-08" db="EMBL/GenBank/DDBJ databases">
        <title>Genomic Encyclopedia of Type Strains, Phase IV (KMG-IV): sequencing the most valuable type-strain genomes for metagenomic binning, comparative biology and taxonomic classification.</title>
        <authorList>
            <person name="Goeker M."/>
        </authorList>
    </citation>
    <scope>NUCLEOTIDE SEQUENCE [LARGE SCALE GENOMIC DNA]</scope>
    <source>
        <strain evidence="4 5">DSM 24163</strain>
    </source>
</reference>
<keyword evidence="4" id="KW-0540">Nuclease</keyword>
<evidence type="ECO:0000313" key="4">
    <source>
        <dbReference type="EMBL" id="MBB5207502.1"/>
    </source>
</evidence>
<keyword evidence="5" id="KW-1185">Reference proteome</keyword>
<dbReference type="PANTHER" id="PTHR23135">
    <property type="entry name" value="MUR LIGASE FAMILY MEMBER"/>
    <property type="match status" value="1"/>
</dbReference>
<dbReference type="InterPro" id="IPR013221">
    <property type="entry name" value="Mur_ligase_cen"/>
</dbReference>
<dbReference type="InterPro" id="IPR004101">
    <property type="entry name" value="Mur_ligase_C"/>
</dbReference>
<dbReference type="InterPro" id="IPR047216">
    <property type="entry name" value="Endonuclease_DUF559_bact"/>
</dbReference>
<dbReference type="AlphaFoldDB" id="A0A7W8FYK9"/>
<dbReference type="EMBL" id="JACHHP010000002">
    <property type="protein sequence ID" value="MBB5207502.1"/>
    <property type="molecule type" value="Genomic_DNA"/>
</dbReference>
<dbReference type="InterPro" id="IPR036565">
    <property type="entry name" value="Mur-like_cat_sf"/>
</dbReference>
<name>A0A7W8FYK9_9GAMM</name>
<dbReference type="GO" id="GO:0004519">
    <property type="term" value="F:endonuclease activity"/>
    <property type="evidence" value="ECO:0007669"/>
    <property type="project" value="UniProtKB-KW"/>
</dbReference>
<sequence>MTPFEDSRRLTGPSVWLRAPGAALELAPGIDVDAALLERWRAHVCAVVAELGWPVGEIVAVPHAAGASLAFEAPVDRLFCATEVNEWALGAAVLERDRLAPTQHHPVDPELLDFARTLRERSTDAESFFWQLLRDRRIAGLKFRRQHVLSPYVLDFYCDQLRFAIELDGGQHNEPSSVARDSRRDAFLASRGIDVFRIWNHDALARTGDVLVQLNHRITARRETLAAENLLLPAGEGAGRRMRAPRSVAASRRGHGVAPSSALRAPSPAGRRKLALPHAPGHPAAWDRALALHTLHALSRSEAEPALLALLDAARVRGVCASVDDDCVTLGRGSGQHSWPRSAPPSPDAVAWHALHGIPTALVTGSNGKTTTVRLLAALGRAHGWRVGSSSTEGLVVDGEVLRGGDYSGPVGARTVLRETRVDAAVLETARGGMLRRGLAVDAADVAVITNVSADHFGEYGVFDIARLAQVKFTVARAVAEHGLLVLNADDAALRQCATAHAGRIGWFGLDIESPALFAARAAGQPVCGVRGGRLLLQRDGTAHDLGAVAAMPLSVDGRARYNIANLAAAALAASEIGIAASTVAQVFAHFGEDNADNRGRLERWSVDGVAVWLDYAHNPDGLAALLDVARGGAARGRLGLLLGQAGNRRDEDLRDLAATAARWAPARVVLKDIVGYERGRAEGAVAAVLRDALLACGMPAGAIAYCGDEVEAVRELLAWAQPGDTLVLPVHGVAARRAVIELLDGRAR</sequence>
<feature type="domain" description="Mur ligase C-terminal" evidence="1">
    <location>
        <begin position="600"/>
        <end position="729"/>
    </location>
</feature>
<dbReference type="Gene3D" id="3.90.190.20">
    <property type="entry name" value="Mur ligase, C-terminal domain"/>
    <property type="match status" value="1"/>
</dbReference>
<dbReference type="Gene3D" id="3.40.960.10">
    <property type="entry name" value="VSR Endonuclease"/>
    <property type="match status" value="1"/>
</dbReference>
<dbReference type="Gene3D" id="3.40.1190.10">
    <property type="entry name" value="Mur-like, catalytic domain"/>
    <property type="match status" value="1"/>
</dbReference>
<dbReference type="RefSeq" id="WP_183960053.1">
    <property type="nucleotide sequence ID" value="NZ_JACHHP010000002.1"/>
</dbReference>
<accession>A0A7W8FYK9</accession>
<protein>
    <submittedName>
        <fullName evidence="4">UDP-N-acetylmuramyl tripeptide synthase/very-short-patch-repair endonuclease</fullName>
    </submittedName>
</protein>
<evidence type="ECO:0000259" key="2">
    <source>
        <dbReference type="Pfam" id="PF04480"/>
    </source>
</evidence>
<proteinExistence type="predicted"/>
<gene>
    <name evidence="4" type="ORF">HNQ52_001031</name>
</gene>
<organism evidence="4 5">
    <name type="scientific">Chiayiivirga flava</name>
    <dbReference type="NCBI Taxonomy" id="659595"/>
    <lineage>
        <taxon>Bacteria</taxon>
        <taxon>Pseudomonadati</taxon>
        <taxon>Pseudomonadota</taxon>
        <taxon>Gammaproteobacteria</taxon>
        <taxon>Lysobacterales</taxon>
        <taxon>Lysobacteraceae</taxon>
        <taxon>Chiayiivirga</taxon>
    </lineage>
</organism>
<dbReference type="Proteomes" id="UP000521199">
    <property type="component" value="Unassembled WGS sequence"/>
</dbReference>
<dbReference type="Pfam" id="PF08245">
    <property type="entry name" value="Mur_ligase_M"/>
    <property type="match status" value="1"/>
</dbReference>
<dbReference type="SUPFAM" id="SSF52980">
    <property type="entry name" value="Restriction endonuclease-like"/>
    <property type="match status" value="1"/>
</dbReference>
<dbReference type="InterPro" id="IPR011335">
    <property type="entry name" value="Restrct_endonuc-II-like"/>
</dbReference>
<dbReference type="InterPro" id="IPR036615">
    <property type="entry name" value="Mur_ligase_C_dom_sf"/>
</dbReference>
<comment type="caution">
    <text evidence="4">The sequence shown here is derived from an EMBL/GenBank/DDBJ whole genome shotgun (WGS) entry which is preliminary data.</text>
</comment>
<feature type="domain" description="DUF559" evidence="2">
    <location>
        <begin position="112"/>
        <end position="216"/>
    </location>
</feature>
<evidence type="ECO:0000259" key="3">
    <source>
        <dbReference type="Pfam" id="PF08245"/>
    </source>
</evidence>